<dbReference type="SUPFAM" id="SSF55136">
    <property type="entry name" value="Probable bacterial effector-binding domain"/>
    <property type="match status" value="1"/>
</dbReference>
<organism evidence="2">
    <name type="scientific">Pseudomonas sp. Hg7Tf</name>
    <dbReference type="NCBI Taxonomy" id="3236988"/>
    <lineage>
        <taxon>Bacteria</taxon>
        <taxon>Pseudomonadati</taxon>
        <taxon>Pseudomonadota</taxon>
        <taxon>Gammaproteobacteria</taxon>
        <taxon>Pseudomonadales</taxon>
        <taxon>Pseudomonadaceae</taxon>
        <taxon>Pseudomonas</taxon>
    </lineage>
</organism>
<dbReference type="RefSeq" id="WP_045187570.1">
    <property type="nucleotide sequence ID" value="NZ_CP162607.1"/>
</dbReference>
<proteinExistence type="predicted"/>
<dbReference type="Gene3D" id="3.20.80.10">
    <property type="entry name" value="Regulatory factor, effector binding domain"/>
    <property type="match status" value="1"/>
</dbReference>
<dbReference type="EMBL" id="CP162607">
    <property type="protein sequence ID" value="XDK35053.1"/>
    <property type="molecule type" value="Genomic_DNA"/>
</dbReference>
<feature type="domain" description="AraC effector-binding" evidence="1">
    <location>
        <begin position="10"/>
        <end position="160"/>
    </location>
</feature>
<evidence type="ECO:0000259" key="1">
    <source>
        <dbReference type="SMART" id="SM00871"/>
    </source>
</evidence>
<evidence type="ECO:0000313" key="2">
    <source>
        <dbReference type="EMBL" id="XDK35053.1"/>
    </source>
</evidence>
<dbReference type="PANTHER" id="PTHR36444">
    <property type="entry name" value="TRANSCRIPTIONAL REGULATOR PROTEIN YOBU-RELATED"/>
    <property type="match status" value="1"/>
</dbReference>
<dbReference type="InterPro" id="IPR029442">
    <property type="entry name" value="GyrI-like"/>
</dbReference>
<reference evidence="2" key="1">
    <citation type="submission" date="2024-07" db="EMBL/GenBank/DDBJ databases">
        <title>Identification and characteristics of a novel species of coltsfoot's symbiotic bacteria.</title>
        <authorList>
            <person name="Juszczyk A."/>
            <person name="Jasielczuk I."/>
            <person name="Gurgul A."/>
            <person name="Rogala M."/>
            <person name="Kowalczyk A."/>
            <person name="Szmatola T."/>
            <person name="Kosecka-Strojek M."/>
            <person name="Arent Z."/>
            <person name="Latowski D."/>
        </authorList>
    </citation>
    <scope>NUCLEOTIDE SEQUENCE</scope>
    <source>
        <strain evidence="2">Hg7Tf</strain>
    </source>
</reference>
<dbReference type="Pfam" id="PF06445">
    <property type="entry name" value="GyrI-like"/>
    <property type="match status" value="1"/>
</dbReference>
<protein>
    <submittedName>
        <fullName evidence="2">GyrI-like domain-containing protein</fullName>
    </submittedName>
</protein>
<dbReference type="SMART" id="SM00871">
    <property type="entry name" value="AraC_E_bind"/>
    <property type="match status" value="1"/>
</dbReference>
<dbReference type="PANTHER" id="PTHR36444:SF3">
    <property type="entry name" value="TRANSCRIPTIONAL ACTIVATOR, PUTATIVE-RELATED"/>
    <property type="match status" value="1"/>
</dbReference>
<dbReference type="InterPro" id="IPR010499">
    <property type="entry name" value="AraC_E-bd"/>
</dbReference>
<dbReference type="InterPro" id="IPR011256">
    <property type="entry name" value="Reg_factor_effector_dom_sf"/>
</dbReference>
<name>A0AB39HZ98_9PSED</name>
<gene>
    <name evidence="2" type="ORF">AB4Y39_15170</name>
</gene>
<sequence length="162" mass="18566">MSNANQQAIEPARYEDAQAITIAGIGRRFTQSTTDRIPELWQRFEPHIGRVPGQVQAHTYGVCCNADGKGNFDYIAGVQVENVEVLPVDFQYVELKPQRYAVFEHRGSVDTLKATFQAIWNDWLPTSGERVAQAPEFERYGKDFDPFDSRSVMEIWLPLERR</sequence>
<accession>A0AB39HZ98</accession>
<dbReference type="AlphaFoldDB" id="A0AB39HZ98"/>
<dbReference type="InterPro" id="IPR053182">
    <property type="entry name" value="YobU-like_regulator"/>
</dbReference>